<organism evidence="1 2">
    <name type="scientific">Cuculus canorus</name>
    <name type="common">Common cuckoo</name>
    <dbReference type="NCBI Taxonomy" id="55661"/>
    <lineage>
        <taxon>Eukaryota</taxon>
        <taxon>Metazoa</taxon>
        <taxon>Chordata</taxon>
        <taxon>Craniata</taxon>
        <taxon>Vertebrata</taxon>
        <taxon>Euteleostomi</taxon>
        <taxon>Archelosauria</taxon>
        <taxon>Archosauria</taxon>
        <taxon>Dinosauria</taxon>
        <taxon>Saurischia</taxon>
        <taxon>Theropoda</taxon>
        <taxon>Coelurosauria</taxon>
        <taxon>Aves</taxon>
        <taxon>Neognathae</taxon>
        <taxon>Neoaves</taxon>
        <taxon>Otidimorphae</taxon>
        <taxon>Cuculiformes</taxon>
        <taxon>Cuculidae</taxon>
        <taxon>Cuculus</taxon>
    </lineage>
</organism>
<protein>
    <submittedName>
        <fullName evidence="1">Uncharacterized protein</fullName>
    </submittedName>
</protein>
<feature type="non-terminal residue" evidence="1">
    <location>
        <position position="1"/>
    </location>
</feature>
<reference evidence="1 2" key="1">
    <citation type="submission" date="2014-04" db="EMBL/GenBank/DDBJ databases">
        <title>Genome evolution of avian class.</title>
        <authorList>
            <person name="Zhang G."/>
            <person name="Li C."/>
        </authorList>
    </citation>
    <scope>NUCLEOTIDE SEQUENCE [LARGE SCALE GENOMIC DNA]</scope>
    <source>
        <strain evidence="1">BGI_N303</strain>
    </source>
</reference>
<evidence type="ECO:0000313" key="2">
    <source>
        <dbReference type="Proteomes" id="UP000053760"/>
    </source>
</evidence>
<gene>
    <name evidence="1" type="ORF">N303_01303</name>
</gene>
<name>A0A091FU22_CUCCA</name>
<proteinExistence type="predicted"/>
<dbReference type="AlphaFoldDB" id="A0A091FU22"/>
<dbReference type="Proteomes" id="UP000053760">
    <property type="component" value="Unassembled WGS sequence"/>
</dbReference>
<evidence type="ECO:0000313" key="1">
    <source>
        <dbReference type="EMBL" id="KFO72664.1"/>
    </source>
</evidence>
<sequence length="67" mass="6533">LEVGVDIKVHGGHESPINGEGGVRGALVSTVSVEAGRTVAVAGRPVGTAVAQAIRGCAGCFSSAHLP</sequence>
<keyword evidence="2" id="KW-1185">Reference proteome</keyword>
<accession>A0A091FU22</accession>
<dbReference type="EMBL" id="KL447381">
    <property type="protein sequence ID" value="KFO72664.1"/>
    <property type="molecule type" value="Genomic_DNA"/>
</dbReference>
<feature type="non-terminal residue" evidence="1">
    <location>
        <position position="67"/>
    </location>
</feature>